<feature type="region of interest" description="Disordered" evidence="1">
    <location>
        <begin position="1142"/>
        <end position="1210"/>
    </location>
</feature>
<name>A0A834ZB58_TETSI</name>
<feature type="region of interest" description="Disordered" evidence="1">
    <location>
        <begin position="1290"/>
        <end position="1324"/>
    </location>
</feature>
<reference evidence="2 3" key="1">
    <citation type="submission" date="2020-04" db="EMBL/GenBank/DDBJ databases">
        <title>Plant Genome Project.</title>
        <authorList>
            <person name="Zhang R.-G."/>
        </authorList>
    </citation>
    <scope>NUCLEOTIDE SEQUENCE [LARGE SCALE GENOMIC DNA]</scope>
    <source>
        <strain evidence="2">YNK0</strain>
        <tissue evidence="2">Leaf</tissue>
    </source>
</reference>
<feature type="region of interest" description="Disordered" evidence="1">
    <location>
        <begin position="946"/>
        <end position="997"/>
    </location>
</feature>
<dbReference type="Proteomes" id="UP000655225">
    <property type="component" value="Unassembled WGS sequence"/>
</dbReference>
<gene>
    <name evidence="2" type="ORF">HHK36_010897</name>
</gene>
<dbReference type="EMBL" id="JABCRI010000007">
    <property type="protein sequence ID" value="KAF8402806.1"/>
    <property type="molecule type" value="Genomic_DNA"/>
</dbReference>
<feature type="region of interest" description="Disordered" evidence="1">
    <location>
        <begin position="1242"/>
        <end position="1265"/>
    </location>
</feature>
<feature type="region of interest" description="Disordered" evidence="1">
    <location>
        <begin position="1038"/>
        <end position="1079"/>
    </location>
</feature>
<feature type="region of interest" description="Disordered" evidence="1">
    <location>
        <begin position="728"/>
        <end position="750"/>
    </location>
</feature>
<feature type="region of interest" description="Disordered" evidence="1">
    <location>
        <begin position="265"/>
        <end position="288"/>
    </location>
</feature>
<feature type="compositionally biased region" description="Basic and acidic residues" evidence="1">
    <location>
        <begin position="1352"/>
        <end position="1366"/>
    </location>
</feature>
<feature type="compositionally biased region" description="Low complexity" evidence="1">
    <location>
        <begin position="916"/>
        <end position="931"/>
    </location>
</feature>
<evidence type="ECO:0000313" key="2">
    <source>
        <dbReference type="EMBL" id="KAF8402806.1"/>
    </source>
</evidence>
<keyword evidence="3" id="KW-1185">Reference proteome</keyword>
<protein>
    <submittedName>
        <fullName evidence="2">Uncharacterized protein</fullName>
    </submittedName>
</protein>
<feature type="region of interest" description="Disordered" evidence="1">
    <location>
        <begin position="1344"/>
        <end position="1409"/>
    </location>
</feature>
<dbReference type="PANTHER" id="PTHR34536:SF4">
    <property type="entry name" value="BTZ DOMAIN-CONTAINING PROTEIN"/>
    <property type="match status" value="1"/>
</dbReference>
<dbReference type="OrthoDB" id="758862at2759"/>
<evidence type="ECO:0000313" key="3">
    <source>
        <dbReference type="Proteomes" id="UP000655225"/>
    </source>
</evidence>
<feature type="compositionally biased region" description="Polar residues" evidence="1">
    <location>
        <begin position="839"/>
        <end position="865"/>
    </location>
</feature>
<feature type="compositionally biased region" description="Basic and acidic residues" evidence="1">
    <location>
        <begin position="1376"/>
        <end position="1390"/>
    </location>
</feature>
<feature type="region of interest" description="Disordered" evidence="1">
    <location>
        <begin position="73"/>
        <end position="107"/>
    </location>
</feature>
<accession>A0A834ZB58</accession>
<dbReference type="OMA" id="NHRIPSR"/>
<dbReference type="PANTHER" id="PTHR34536">
    <property type="entry name" value="DENTIN SIALOPHOSPHOPROTEIN-LIKE PROTEIN"/>
    <property type="match status" value="1"/>
</dbReference>
<feature type="compositionally biased region" description="Polar residues" evidence="1">
    <location>
        <begin position="265"/>
        <end position="275"/>
    </location>
</feature>
<feature type="compositionally biased region" description="Basic and acidic residues" evidence="1">
    <location>
        <begin position="1293"/>
        <end position="1314"/>
    </location>
</feature>
<organism evidence="2 3">
    <name type="scientific">Tetracentron sinense</name>
    <name type="common">Spur-leaf</name>
    <dbReference type="NCBI Taxonomy" id="13715"/>
    <lineage>
        <taxon>Eukaryota</taxon>
        <taxon>Viridiplantae</taxon>
        <taxon>Streptophyta</taxon>
        <taxon>Embryophyta</taxon>
        <taxon>Tracheophyta</taxon>
        <taxon>Spermatophyta</taxon>
        <taxon>Magnoliopsida</taxon>
        <taxon>Trochodendrales</taxon>
        <taxon>Trochodendraceae</taxon>
        <taxon>Tetracentron</taxon>
    </lineage>
</organism>
<feature type="compositionally biased region" description="Basic and acidic residues" evidence="1">
    <location>
        <begin position="1182"/>
        <end position="1191"/>
    </location>
</feature>
<evidence type="ECO:0000256" key="1">
    <source>
        <dbReference type="SAM" id="MobiDB-lite"/>
    </source>
</evidence>
<sequence>MSCRNPRHGERYCVSLFFPSFRSLIRGCPRSCRASSPFLGFLSSSPAKPGLKPLARNSSDSVVGVPIKKRRFPFVRSPSQTPSSPQEESDLPEKEKSNSKLEVSLSNASSATEVSGIADTDKKLFSEQKEESSVDKDVTMVQSNINPDGLDIGNSSITMASGSLVEMDIKGKPMVTYRSTFQMVPQNTELQLAQNEALAQQIEEDKSSKPKLKTNDKSKVSIISGNTESVLLPEQILVPASACQNSQSDCQEQEKLNPSSWKLSLSKEQNVQSRSNDAESKIVDSHPQANRSHWDLNTMMETWEGSMNDPIIVHGAVGVDVLVADGIQLQDIKPVICSTEMVPRELEGNGVTPEKHIFGESEHGSKLPSLLTPDQQYKSEDFLHLRLSPSCLKSSFSQELLVPSTKVNSKRIPADLCLSRILASPTSNLNLVGCKIAKSEPFDEGCEQDFKGANVSPPKLVDFRNLKSEPVEANNKEPLKSLNTSSLKLVDDIAVKSESVHKANQETLRTVEGISLRSEIHTCAAEVPNSVDALDCSTDGLCTTVINGQVSCASEFPICATELSISSDVSSRSENPICTKGVHATEEVPQEACEIVGQVTSDVVSKSVGLDSNETEIADGMNDVARREGLGGPDTEFSGLRLMDELHVNSFGNDEVAESDEEKFNISADMIEEDSYCTDYDSDGNHTVGLVIDTGGKQHGSEDDDYEDGEVREPLVHTESGAIVCEERETGHATNGESDSRNTDCSGFPVDDHLVSSSHVEDRQILIEDPGEIKSPHCSGVCDDIILGENNYKDINKLACLQETLAVAVPTAGSGKKMPIKAARRKLLNRPGREDDPNGNETEFSSDRSFSASQGTATGDGQSEQENVKGTVLVETSHLIPPKKEASVDDNEAVKAVNGRGSRSRIINLAQASNGPSPSRMRSIPSRPLPSRTEKEKITNLVFRGDKLHPRGSRGGSRMGGPYNLERERNQDRPVRNSGPEYMHGRGRAGRLDTPHGNWNSDRDFAPDHYNGPNGFRFPRPKIAASRLECDGYIITPGGSNLGAGRGGRKPLNEESPNFGHFPSRRRSPGGRGRPGTHGVQMVRRLPRDNISPDRCMSGSGPDLVGLRREEKFMRGLPDDMMDSGFSRSQSQYKRVDNTFVRGNRSFSPIQRRGPLHIPQIRSKSPPGFRTDSPGPWSPPRRSPDGFDGHPELTTNRRSPAMYRMRSPHQRPCFTEDMVARRHGSPPYMSRISNDMREMGSARERDHERSFIPNRRSPSGRVLPRSTRRFGMIDPLERIESDEYFGGPLNSGRFHELGGEGGSDERRKCSERRGPARSFRPPYNSAEAENFRFRVEDGPRPYRFCQESDSEFNERGSSREGEFDRRNKNRPGRRTRTIEEEQEENYRHGGEVWNDAGFDDVPRVKKGRF</sequence>
<proteinExistence type="predicted"/>
<feature type="region of interest" description="Disordered" evidence="1">
    <location>
        <begin position="827"/>
        <end position="932"/>
    </location>
</feature>
<feature type="compositionally biased region" description="Low complexity" evidence="1">
    <location>
        <begin position="77"/>
        <end position="86"/>
    </location>
</feature>
<feature type="compositionally biased region" description="Basic and acidic residues" evidence="1">
    <location>
        <begin position="965"/>
        <end position="975"/>
    </location>
</feature>
<comment type="caution">
    <text evidence="2">The sequence shown here is derived from an EMBL/GenBank/DDBJ whole genome shotgun (WGS) entry which is preliminary data.</text>
</comment>